<feature type="transmembrane region" description="Helical" evidence="6">
    <location>
        <begin position="509"/>
        <end position="528"/>
    </location>
</feature>
<feature type="transmembrane region" description="Helical" evidence="6">
    <location>
        <begin position="125"/>
        <end position="143"/>
    </location>
</feature>
<feature type="transmembrane region" description="Helical" evidence="6">
    <location>
        <begin position="407"/>
        <end position="435"/>
    </location>
</feature>
<feature type="transmembrane region" description="Helical" evidence="6">
    <location>
        <begin position="281"/>
        <end position="300"/>
    </location>
</feature>
<dbReference type="Proteomes" id="UP000469194">
    <property type="component" value="Unassembled WGS sequence"/>
</dbReference>
<feature type="transmembrane region" description="Helical" evidence="6">
    <location>
        <begin position="220"/>
        <end position="241"/>
    </location>
</feature>
<dbReference type="GO" id="GO:0005886">
    <property type="term" value="C:plasma membrane"/>
    <property type="evidence" value="ECO:0007669"/>
    <property type="project" value="UniProtKB-SubCell"/>
</dbReference>
<dbReference type="Pfam" id="PF07690">
    <property type="entry name" value="MFS_1"/>
    <property type="match status" value="1"/>
</dbReference>
<dbReference type="InterPro" id="IPR036259">
    <property type="entry name" value="MFS_trans_sf"/>
</dbReference>
<dbReference type="PANTHER" id="PTHR23528:SF1">
    <property type="entry name" value="MAJOR FACILITATOR SUPERFAMILY (MFS) PROFILE DOMAIN-CONTAINING PROTEIN"/>
    <property type="match status" value="1"/>
</dbReference>
<keyword evidence="9" id="KW-1185">Reference proteome</keyword>
<dbReference type="RefSeq" id="WP_163232751.1">
    <property type="nucleotide sequence ID" value="NZ_WHZW01000027.1"/>
</dbReference>
<evidence type="ECO:0000256" key="1">
    <source>
        <dbReference type="ARBA" id="ARBA00004651"/>
    </source>
</evidence>
<comment type="caution">
    <text evidence="8">The sequence shown here is derived from an EMBL/GenBank/DDBJ whole genome shotgun (WGS) entry which is preliminary data.</text>
</comment>
<feature type="region of interest" description="Disordered" evidence="5">
    <location>
        <begin position="1"/>
        <end position="42"/>
    </location>
</feature>
<evidence type="ECO:0000313" key="8">
    <source>
        <dbReference type="EMBL" id="NEG90461.1"/>
    </source>
</evidence>
<organism evidence="8 9">
    <name type="scientific">Bifidobacterium aerophilum</name>
    <dbReference type="NCBI Taxonomy" id="1798155"/>
    <lineage>
        <taxon>Bacteria</taxon>
        <taxon>Bacillati</taxon>
        <taxon>Actinomycetota</taxon>
        <taxon>Actinomycetes</taxon>
        <taxon>Bifidobacteriales</taxon>
        <taxon>Bifidobacteriaceae</taxon>
        <taxon>Bifidobacterium</taxon>
    </lineage>
</organism>
<keyword evidence="4 6" id="KW-0472">Membrane</keyword>
<evidence type="ECO:0000256" key="3">
    <source>
        <dbReference type="ARBA" id="ARBA00022989"/>
    </source>
</evidence>
<proteinExistence type="predicted"/>
<evidence type="ECO:0000256" key="5">
    <source>
        <dbReference type="SAM" id="MobiDB-lite"/>
    </source>
</evidence>
<feature type="compositionally biased region" description="Low complexity" evidence="5">
    <location>
        <begin position="1"/>
        <end position="14"/>
    </location>
</feature>
<feature type="transmembrane region" description="Helical" evidence="6">
    <location>
        <begin position="312"/>
        <end position="331"/>
    </location>
</feature>
<dbReference type="PROSITE" id="PS50850">
    <property type="entry name" value="MFS"/>
    <property type="match status" value="1"/>
</dbReference>
<dbReference type="AlphaFoldDB" id="A0A6N9Z7I3"/>
<dbReference type="EMBL" id="WHZW01000027">
    <property type="protein sequence ID" value="NEG90461.1"/>
    <property type="molecule type" value="Genomic_DNA"/>
</dbReference>
<evidence type="ECO:0000259" key="7">
    <source>
        <dbReference type="PROSITE" id="PS50850"/>
    </source>
</evidence>
<dbReference type="InterPro" id="IPR020846">
    <property type="entry name" value="MFS_dom"/>
</dbReference>
<protein>
    <submittedName>
        <fullName evidence="8">MFS transporter</fullName>
    </submittedName>
</protein>
<feature type="transmembrane region" description="Helical" evidence="6">
    <location>
        <begin position="184"/>
        <end position="208"/>
    </location>
</feature>
<keyword evidence="3 6" id="KW-1133">Transmembrane helix</keyword>
<dbReference type="PANTHER" id="PTHR23528">
    <property type="match status" value="1"/>
</dbReference>
<evidence type="ECO:0000256" key="2">
    <source>
        <dbReference type="ARBA" id="ARBA00022692"/>
    </source>
</evidence>
<accession>A0A6N9Z7I3</accession>
<keyword evidence="2 6" id="KW-0812">Transmembrane</keyword>
<dbReference type="Gene3D" id="1.20.1250.20">
    <property type="entry name" value="MFS general substrate transporter like domains"/>
    <property type="match status" value="1"/>
</dbReference>
<evidence type="ECO:0000256" key="6">
    <source>
        <dbReference type="SAM" id="Phobius"/>
    </source>
</evidence>
<dbReference type="SUPFAM" id="SSF103473">
    <property type="entry name" value="MFS general substrate transporter"/>
    <property type="match status" value="1"/>
</dbReference>
<feature type="transmembrane region" description="Helical" evidence="6">
    <location>
        <begin position="367"/>
        <end position="387"/>
    </location>
</feature>
<gene>
    <name evidence="8" type="ORF">GFD25_10815</name>
</gene>
<name>A0A6N9Z7I3_9BIFI</name>
<comment type="subcellular location">
    <subcellularLocation>
        <location evidence="1">Cell membrane</location>
        <topology evidence="1">Multi-pass membrane protein</topology>
    </subcellularLocation>
</comment>
<evidence type="ECO:0000313" key="9">
    <source>
        <dbReference type="Proteomes" id="UP000469194"/>
    </source>
</evidence>
<feature type="compositionally biased region" description="Basic and acidic residues" evidence="5">
    <location>
        <begin position="32"/>
        <end position="42"/>
    </location>
</feature>
<feature type="transmembrane region" description="Helical" evidence="6">
    <location>
        <begin position="247"/>
        <end position="269"/>
    </location>
</feature>
<dbReference type="GO" id="GO:0022857">
    <property type="term" value="F:transmembrane transporter activity"/>
    <property type="evidence" value="ECO:0007669"/>
    <property type="project" value="InterPro"/>
</dbReference>
<feature type="domain" description="Major facilitator superfamily (MFS) profile" evidence="7">
    <location>
        <begin position="370"/>
        <end position="556"/>
    </location>
</feature>
<dbReference type="InterPro" id="IPR011701">
    <property type="entry name" value="MFS"/>
</dbReference>
<feature type="transmembrane region" description="Helical" evidence="6">
    <location>
        <begin position="534"/>
        <end position="555"/>
    </location>
</feature>
<feature type="transmembrane region" description="Helical" evidence="6">
    <location>
        <begin position="471"/>
        <end position="488"/>
    </location>
</feature>
<feature type="transmembrane region" description="Helical" evidence="6">
    <location>
        <begin position="447"/>
        <end position="465"/>
    </location>
</feature>
<sequence length="556" mass="58411">MTDSQNSQPDSQSDPTPPQPRPLPGQIYVRPGIDDRPDLDKALSPEDKIAVARLAVPLRRRVPEASAAQAAETQTARMSSTGSPAAAAAAVDSAIPDMTSAFLDMRDPMVAPDGTRPVKTQVRRLTWSFALAAALRTIPWVMLNMVLLPVLVDRIAGNESSVINNIAAFCGSGAANRTIGISSVIPLAAVVAVGSVVALFADAFVSALSDMTRTPLGRRTPWILGGAGVCAVMTLVLGSITSLPGVIVFWAVIQVGYAMLATPLAAAFAERMPDKFRERSVQWRGIGLMVGQALGVWLAAAGMTLDSYGETPFAICAVAFVLCALVPLAVWPREASSVEHAKQRFTDGVIFDQFKVSQSTPAFRAAFWSRLLMMTGAGFVTVFLWMIVRHGMIDVAQCGASSTPEAIPTAMIMAMMGLATLVGAAIAAAVAGRLADDVERRGIDERAVVICSAVVCAFALLFGLIGGAVGLLLYAFVFGLAFGLYDVFNQSLIMGVLPDPRTSGHDLGVFNVANVLAPAFAAILGAGVAVVFGWVALFVAGFVFVALSALVTVWVR</sequence>
<evidence type="ECO:0000256" key="4">
    <source>
        <dbReference type="ARBA" id="ARBA00023136"/>
    </source>
</evidence>
<reference evidence="8 9" key="1">
    <citation type="submission" date="2019-10" db="EMBL/GenBank/DDBJ databases">
        <title>Bifidobacterium from non-human primates.</title>
        <authorList>
            <person name="Modesto M."/>
        </authorList>
    </citation>
    <scope>NUCLEOTIDE SEQUENCE [LARGE SCALE GENOMIC DNA]</scope>
    <source>
        <strain evidence="8 9">TRE17</strain>
    </source>
</reference>